<feature type="binding site" evidence="6">
    <location>
        <position position="100"/>
    </location>
    <ligand>
        <name>Zn(2+)</name>
        <dbReference type="ChEBI" id="CHEBI:29105"/>
    </ligand>
</feature>
<dbReference type="InterPro" id="IPR001303">
    <property type="entry name" value="Aldolase_II/adducin_N"/>
</dbReference>
<keyword evidence="5 6" id="KW-0456">Lyase</keyword>
<dbReference type="SMART" id="SM01007">
    <property type="entry name" value="Aldolase_II"/>
    <property type="match status" value="1"/>
</dbReference>
<dbReference type="AlphaFoldDB" id="A0A8J7Q3Q7"/>
<proteinExistence type="inferred from homology"/>
<dbReference type="GO" id="GO:0005737">
    <property type="term" value="C:cytoplasm"/>
    <property type="evidence" value="ECO:0007669"/>
    <property type="project" value="UniProtKB-UniRule"/>
</dbReference>
<comment type="caution">
    <text evidence="8">The sequence shown here is derived from an EMBL/GenBank/DDBJ whole genome shotgun (WGS) entry which is preliminary data.</text>
</comment>
<dbReference type="Gene3D" id="3.40.225.10">
    <property type="entry name" value="Class II aldolase/adducin N-terminal domain"/>
    <property type="match status" value="1"/>
</dbReference>
<dbReference type="PANTHER" id="PTHR10640">
    <property type="entry name" value="METHYLTHIORIBULOSE-1-PHOSPHATE DEHYDRATASE"/>
    <property type="match status" value="1"/>
</dbReference>
<feature type="binding site" evidence="6">
    <location>
        <position position="98"/>
    </location>
    <ligand>
        <name>Zn(2+)</name>
        <dbReference type="ChEBI" id="CHEBI:29105"/>
    </ligand>
</feature>
<dbReference type="UniPathway" id="UPA00904">
    <property type="reaction ID" value="UER00875"/>
</dbReference>
<dbReference type="SUPFAM" id="SSF53639">
    <property type="entry name" value="AraD/HMP-PK domain-like"/>
    <property type="match status" value="1"/>
</dbReference>
<keyword evidence="2 6" id="KW-0479">Metal-binding</keyword>
<evidence type="ECO:0000256" key="1">
    <source>
        <dbReference type="ARBA" id="ARBA00022605"/>
    </source>
</evidence>
<dbReference type="NCBIfam" id="NF006672">
    <property type="entry name" value="PRK09220.1"/>
    <property type="match status" value="1"/>
</dbReference>
<keyword evidence="1 6" id="KW-0028">Amino-acid biosynthesis</keyword>
<comment type="function">
    <text evidence="6">Catalyzes the dehydration of methylthioribulose-1-phosphate (MTRu-1-P) into 2,3-diketo-5-methylthiopentyl-1-phosphate (DK-MTP-1-P).</text>
</comment>
<dbReference type="GO" id="GO:0019509">
    <property type="term" value="P:L-methionine salvage from methylthioadenosine"/>
    <property type="evidence" value="ECO:0007669"/>
    <property type="project" value="UniProtKB-UniRule"/>
</dbReference>
<comment type="similarity">
    <text evidence="6">Belongs to the aldolase class II family. MtnB subfamily.</text>
</comment>
<comment type="pathway">
    <text evidence="6">Amino-acid biosynthesis; L-methionine biosynthesis via salvage pathway; L-methionine from S-methyl-5-thio-alpha-D-ribose 1-phosphate: step 2/6.</text>
</comment>
<dbReference type="InterPro" id="IPR036409">
    <property type="entry name" value="Aldolase_II/adducin_N_sf"/>
</dbReference>
<dbReference type="GO" id="GO:0046570">
    <property type="term" value="F:methylthioribulose 1-phosphate dehydratase activity"/>
    <property type="evidence" value="ECO:0007669"/>
    <property type="project" value="UniProtKB-UniRule"/>
</dbReference>
<comment type="catalytic activity">
    <reaction evidence="6">
        <text>5-(methylsulfanyl)-D-ribulose 1-phosphate = 5-methylsulfanyl-2,3-dioxopentyl phosphate + H2O</text>
        <dbReference type="Rhea" id="RHEA:15549"/>
        <dbReference type="ChEBI" id="CHEBI:15377"/>
        <dbReference type="ChEBI" id="CHEBI:58548"/>
        <dbReference type="ChEBI" id="CHEBI:58828"/>
        <dbReference type="EC" id="4.2.1.109"/>
    </reaction>
</comment>
<comment type="cofactor">
    <cofactor evidence="6">
        <name>Zn(2+)</name>
        <dbReference type="ChEBI" id="CHEBI:29105"/>
    </cofactor>
    <text evidence="6">Binds 1 zinc ion per subunit.</text>
</comment>
<feature type="domain" description="Class II aldolase/adducin N-terminal" evidence="7">
    <location>
        <begin position="12"/>
        <end position="201"/>
    </location>
</feature>
<evidence type="ECO:0000256" key="2">
    <source>
        <dbReference type="ARBA" id="ARBA00022723"/>
    </source>
</evidence>
<organism evidence="8 9">
    <name type="scientific">Acanthopleuribacter pedis</name>
    <dbReference type="NCBI Taxonomy" id="442870"/>
    <lineage>
        <taxon>Bacteria</taxon>
        <taxon>Pseudomonadati</taxon>
        <taxon>Acidobacteriota</taxon>
        <taxon>Holophagae</taxon>
        <taxon>Acanthopleuribacterales</taxon>
        <taxon>Acanthopleuribacteraceae</taxon>
        <taxon>Acanthopleuribacter</taxon>
    </lineage>
</organism>
<dbReference type="NCBIfam" id="TIGR03328">
    <property type="entry name" value="salvage_mtnB"/>
    <property type="match status" value="1"/>
</dbReference>
<keyword evidence="3 6" id="KW-0862">Zinc</keyword>
<dbReference type="Pfam" id="PF00596">
    <property type="entry name" value="Aldolase_II"/>
    <property type="match status" value="1"/>
</dbReference>
<gene>
    <name evidence="6" type="primary">mtnB</name>
    <name evidence="8" type="ORF">J3U88_04870</name>
</gene>
<keyword evidence="4 6" id="KW-0486">Methionine biosynthesis</keyword>
<dbReference type="RefSeq" id="WP_207857227.1">
    <property type="nucleotide sequence ID" value="NZ_JAFREP010000003.1"/>
</dbReference>
<dbReference type="EC" id="4.2.1.109" evidence="6"/>
<dbReference type="GO" id="GO:0008270">
    <property type="term" value="F:zinc ion binding"/>
    <property type="evidence" value="ECO:0007669"/>
    <property type="project" value="UniProtKB-UniRule"/>
</dbReference>
<evidence type="ECO:0000256" key="4">
    <source>
        <dbReference type="ARBA" id="ARBA00023167"/>
    </source>
</evidence>
<evidence type="ECO:0000256" key="5">
    <source>
        <dbReference type="ARBA" id="ARBA00023239"/>
    </source>
</evidence>
<name>A0A8J7Q3Q7_9BACT</name>
<dbReference type="PANTHER" id="PTHR10640:SF7">
    <property type="entry name" value="METHYLTHIORIBULOSE-1-PHOSPHATE DEHYDRATASE"/>
    <property type="match status" value="1"/>
</dbReference>
<dbReference type="EMBL" id="JAFREP010000003">
    <property type="protein sequence ID" value="MBO1317784.1"/>
    <property type="molecule type" value="Genomic_DNA"/>
</dbReference>
<dbReference type="Proteomes" id="UP000664417">
    <property type="component" value="Unassembled WGS sequence"/>
</dbReference>
<dbReference type="InterPro" id="IPR017714">
    <property type="entry name" value="MethylthioRu-1-P_deHdtase_MtnB"/>
</dbReference>
<sequence>MIDTPLFQRVADEIADAGRFLYSRGWVPATSGNFSGRLDDQHYALTASGRHKGELQRKDILVVDRNGDPVDSQLRPSAETLLHTTLYQHFPECGAVLHTHSVNATVLSKLAGDADEIILEDYEVLKAFQGNTTHDTVERIPLFPNTQDMVQLGKDLAQRLEQQPNIHGFLIQGHGLYTWGRDMNETRRHIEAFEFLFECDMEMRRCSR</sequence>
<evidence type="ECO:0000313" key="8">
    <source>
        <dbReference type="EMBL" id="MBO1317784.1"/>
    </source>
</evidence>
<dbReference type="HAMAP" id="MF_01677">
    <property type="entry name" value="Salvage_MtnB"/>
    <property type="match status" value="1"/>
</dbReference>
<evidence type="ECO:0000256" key="3">
    <source>
        <dbReference type="ARBA" id="ARBA00022833"/>
    </source>
</evidence>
<evidence type="ECO:0000256" key="6">
    <source>
        <dbReference type="HAMAP-Rule" id="MF_01677"/>
    </source>
</evidence>
<evidence type="ECO:0000259" key="7">
    <source>
        <dbReference type="SMART" id="SM01007"/>
    </source>
</evidence>
<evidence type="ECO:0000313" key="9">
    <source>
        <dbReference type="Proteomes" id="UP000664417"/>
    </source>
</evidence>
<reference evidence="8" key="1">
    <citation type="submission" date="2021-03" db="EMBL/GenBank/DDBJ databases">
        <authorList>
            <person name="Wang G."/>
        </authorList>
    </citation>
    <scope>NUCLEOTIDE SEQUENCE</scope>
    <source>
        <strain evidence="8">KCTC 12899</strain>
    </source>
</reference>
<protein>
    <recommendedName>
        <fullName evidence="6">Methylthioribulose-1-phosphate dehydratase</fullName>
        <shortName evidence="6">MTRu-1-P dehydratase</shortName>
        <ecNumber evidence="6">4.2.1.109</ecNumber>
    </recommendedName>
</protein>
<accession>A0A8J7Q3Q7</accession>
<keyword evidence="9" id="KW-1185">Reference proteome</keyword>